<keyword evidence="3" id="KW-1185">Reference proteome</keyword>
<evidence type="ECO:0000256" key="1">
    <source>
        <dbReference type="SAM" id="Phobius"/>
    </source>
</evidence>
<keyword evidence="1" id="KW-1133">Transmembrane helix</keyword>
<comment type="caution">
    <text evidence="2">The sequence shown here is derived from an EMBL/GenBank/DDBJ whole genome shotgun (WGS) entry which is preliminary data.</text>
</comment>
<keyword evidence="1" id="KW-0472">Membrane</keyword>
<gene>
    <name evidence="2" type="ORF">O6P43_030412</name>
</gene>
<dbReference type="EMBL" id="JARAOO010000013">
    <property type="protein sequence ID" value="KAJ7945334.1"/>
    <property type="molecule type" value="Genomic_DNA"/>
</dbReference>
<name>A0AAD7KT77_QUISA</name>
<dbReference type="Proteomes" id="UP001163823">
    <property type="component" value="Chromosome 13"/>
</dbReference>
<reference evidence="2" key="1">
    <citation type="journal article" date="2023" name="Science">
        <title>Elucidation of the pathway for biosynthesis of saponin adjuvants from the soapbark tree.</title>
        <authorList>
            <person name="Reed J."/>
            <person name="Orme A."/>
            <person name="El-Demerdash A."/>
            <person name="Owen C."/>
            <person name="Martin L.B.B."/>
            <person name="Misra R.C."/>
            <person name="Kikuchi S."/>
            <person name="Rejzek M."/>
            <person name="Martin A.C."/>
            <person name="Harkess A."/>
            <person name="Leebens-Mack J."/>
            <person name="Louveau T."/>
            <person name="Stephenson M.J."/>
            <person name="Osbourn A."/>
        </authorList>
    </citation>
    <scope>NUCLEOTIDE SEQUENCE</scope>
    <source>
        <strain evidence="2">S10</strain>
    </source>
</reference>
<evidence type="ECO:0000313" key="2">
    <source>
        <dbReference type="EMBL" id="KAJ7945334.1"/>
    </source>
</evidence>
<dbReference type="KEGG" id="qsa:O6P43_030412"/>
<protein>
    <submittedName>
        <fullName evidence="2">Transmembrane protein</fullName>
    </submittedName>
</protein>
<evidence type="ECO:0000313" key="3">
    <source>
        <dbReference type="Proteomes" id="UP001163823"/>
    </source>
</evidence>
<organism evidence="2 3">
    <name type="scientific">Quillaja saponaria</name>
    <name type="common">Soap bark tree</name>
    <dbReference type="NCBI Taxonomy" id="32244"/>
    <lineage>
        <taxon>Eukaryota</taxon>
        <taxon>Viridiplantae</taxon>
        <taxon>Streptophyta</taxon>
        <taxon>Embryophyta</taxon>
        <taxon>Tracheophyta</taxon>
        <taxon>Spermatophyta</taxon>
        <taxon>Magnoliopsida</taxon>
        <taxon>eudicotyledons</taxon>
        <taxon>Gunneridae</taxon>
        <taxon>Pentapetalae</taxon>
        <taxon>rosids</taxon>
        <taxon>fabids</taxon>
        <taxon>Fabales</taxon>
        <taxon>Quillajaceae</taxon>
        <taxon>Quillaja</taxon>
    </lineage>
</organism>
<dbReference type="AlphaFoldDB" id="A0AAD7KT77"/>
<feature type="transmembrane region" description="Helical" evidence="1">
    <location>
        <begin position="12"/>
        <end position="36"/>
    </location>
</feature>
<dbReference type="PANTHER" id="PTHR35771">
    <property type="entry name" value="TRANSMEMBRANE PROTEIN-RELATED"/>
    <property type="match status" value="1"/>
</dbReference>
<dbReference type="PANTHER" id="PTHR35771:SF3">
    <property type="entry name" value="TRANSMEMBRANE PROTEIN"/>
    <property type="match status" value="1"/>
</dbReference>
<accession>A0AAD7KT77</accession>
<proteinExistence type="predicted"/>
<sequence>MFEFGDDYIIPWLIWIQIFVIFLLIVLLYLFSILALDLSDTTTTTTSTTMGASSSSSGFFINDIEQIEKPIRKHNTNTRVVTNRSLNPQGGRERSIKGEIATSTSRRIANGEEIMEGVDSLKYHHPCHYFKLAKLAFLKCFGLESTSDNLSNQKHRKRKES</sequence>
<keyword evidence="1 2" id="KW-0812">Transmembrane</keyword>